<name>A0A3N0ASU3_9ACTN</name>
<dbReference type="RefSeq" id="WP_117284415.1">
    <property type="nucleotide sequence ID" value="NZ_JAMTCE010000006.1"/>
</dbReference>
<dbReference type="AlphaFoldDB" id="A0A3N0ASU3"/>
<accession>A0A3N0ASU3</accession>
<comment type="caution">
    <text evidence="1">The sequence shown here is derived from an EMBL/GenBank/DDBJ whole genome shotgun (WGS) entry which is preliminary data.</text>
</comment>
<keyword evidence="2" id="KW-1185">Reference proteome</keyword>
<evidence type="ECO:0000313" key="2">
    <source>
        <dbReference type="Proteomes" id="UP000278327"/>
    </source>
</evidence>
<organism evidence="1 2">
    <name type="scientific">Adlercreutzia equolifaciens subsp. celatus DSM 18785</name>
    <dbReference type="NCBI Taxonomy" id="1121021"/>
    <lineage>
        <taxon>Bacteria</taxon>
        <taxon>Bacillati</taxon>
        <taxon>Actinomycetota</taxon>
        <taxon>Coriobacteriia</taxon>
        <taxon>Eggerthellales</taxon>
        <taxon>Eggerthellaceae</taxon>
        <taxon>Adlercreutzia</taxon>
    </lineage>
</organism>
<evidence type="ECO:0000313" key="1">
    <source>
        <dbReference type="EMBL" id="RNL37942.1"/>
    </source>
</evidence>
<dbReference type="Proteomes" id="UP000278327">
    <property type="component" value="Unassembled WGS sequence"/>
</dbReference>
<proteinExistence type="predicted"/>
<reference evidence="1 2" key="1">
    <citation type="journal article" date="2019" name="Microbiol. Resour. Announc.">
        <title>Draft Genome Sequences of Type Strains of Gordonibacter faecihominis, Paraeggerthella hongkongensis, Parvibacter caecicola,Slackia equolifaciens, Slackia faecicanis, and Slackia isoflavoniconvertens.</title>
        <authorList>
            <person name="Danylec N."/>
            <person name="Stoll D.A."/>
            <person name="Dotsch A."/>
            <person name="Huch M."/>
        </authorList>
    </citation>
    <scope>NUCLEOTIDE SEQUENCE [LARGE SCALE GENOMIC DNA]</scope>
    <source>
        <strain evidence="1 2">DSM 18785</strain>
    </source>
</reference>
<protein>
    <submittedName>
        <fullName evidence="1">Uncharacterized protein</fullName>
    </submittedName>
</protein>
<dbReference type="EMBL" id="QICA01000009">
    <property type="protein sequence ID" value="RNL37942.1"/>
    <property type="molecule type" value="Genomic_DNA"/>
</dbReference>
<sequence>MDTKNETLIAIIDMIANIGKSESDSDAESNMEIEVKCTDGGEEKIAVTGSKALIVVQNDEGNNTIVFGDMSVRDIESMMLAMVKQVEEIDGYKTTGEKMIDDIVEAVLLKRLLGTEKKGE</sequence>
<gene>
    <name evidence="1" type="ORF">DMP10_06670</name>
</gene>